<comment type="caution">
    <text evidence="2">The sequence shown here is derived from an EMBL/GenBank/DDBJ whole genome shotgun (WGS) entry which is preliminary data.</text>
</comment>
<keyword evidence="1" id="KW-0472">Membrane</keyword>
<accession>A0ABT3AYF8</accession>
<feature type="transmembrane region" description="Helical" evidence="1">
    <location>
        <begin position="12"/>
        <end position="38"/>
    </location>
</feature>
<evidence type="ECO:0000313" key="3">
    <source>
        <dbReference type="Proteomes" id="UP001526143"/>
    </source>
</evidence>
<evidence type="ECO:0000256" key="1">
    <source>
        <dbReference type="SAM" id="Phobius"/>
    </source>
</evidence>
<dbReference type="SUPFAM" id="SSF69360">
    <property type="entry name" value="Cell wall binding repeat"/>
    <property type="match status" value="1"/>
</dbReference>
<organism evidence="2 3">
    <name type="scientific">Plectonema radiosum NIES-515</name>
    <dbReference type="NCBI Taxonomy" id="2986073"/>
    <lineage>
        <taxon>Bacteria</taxon>
        <taxon>Bacillati</taxon>
        <taxon>Cyanobacteriota</taxon>
        <taxon>Cyanophyceae</taxon>
        <taxon>Oscillatoriophycideae</taxon>
        <taxon>Oscillatoriales</taxon>
        <taxon>Microcoleaceae</taxon>
        <taxon>Plectonema</taxon>
    </lineage>
</organism>
<sequence length="195" mass="21913">MLLEENKSRFNALLVGLGLGTGLLFAVIYIVISVYFAINAIFAILPKFDDALPFKEGLANVKIDKYWGYIDKTGQIVIPAQFEEAKPFKEGLAIVKFGNEWGYIDKNGQKIANPKAEVPIYEQIAVYTGFFVSNESYSFKEGLVRRDTRNRCGYVNETGSEVIKPQFYVCQPSSEGLIGVMTDANKWGYIRNPLK</sequence>
<keyword evidence="1" id="KW-1133">Transmembrane helix</keyword>
<dbReference type="PANTHER" id="PTHR37841">
    <property type="entry name" value="GLR2918 PROTEIN"/>
    <property type="match status" value="1"/>
</dbReference>
<dbReference type="EMBL" id="JAOWRF010000174">
    <property type="protein sequence ID" value="MCV3214166.1"/>
    <property type="molecule type" value="Genomic_DNA"/>
</dbReference>
<keyword evidence="3" id="KW-1185">Reference proteome</keyword>
<name>A0ABT3AYF8_9CYAN</name>
<dbReference type="PANTHER" id="PTHR37841:SF1">
    <property type="entry name" value="DUF3298 DOMAIN-CONTAINING PROTEIN"/>
    <property type="match status" value="1"/>
</dbReference>
<dbReference type="RefSeq" id="WP_263745722.1">
    <property type="nucleotide sequence ID" value="NZ_JAOWRF010000174.1"/>
</dbReference>
<proteinExistence type="predicted"/>
<gene>
    <name evidence="2" type="ORF">OGM63_11700</name>
</gene>
<dbReference type="Proteomes" id="UP001526143">
    <property type="component" value="Unassembled WGS sequence"/>
</dbReference>
<protein>
    <submittedName>
        <fullName evidence="2">WG repeat-containing protein</fullName>
    </submittedName>
</protein>
<evidence type="ECO:0000313" key="2">
    <source>
        <dbReference type="EMBL" id="MCV3214166.1"/>
    </source>
</evidence>
<keyword evidence="1" id="KW-0812">Transmembrane</keyword>
<reference evidence="2 3" key="1">
    <citation type="submission" date="2022-10" db="EMBL/GenBank/DDBJ databases">
        <title>Identification of biosynthetic pathway for the production of the potent trypsin inhibitor radiosumin.</title>
        <authorList>
            <person name="Fewer D.P."/>
            <person name="Delbaje E."/>
            <person name="Ouyang X."/>
            <person name="Agostino P.D."/>
            <person name="Wahlsten M."/>
            <person name="Jokela J."/>
            <person name="Permi P."/>
            <person name="Haapaniemi E."/>
            <person name="Koistinen H."/>
        </authorList>
    </citation>
    <scope>NUCLEOTIDE SEQUENCE [LARGE SCALE GENOMIC DNA]</scope>
    <source>
        <strain evidence="2 3">NIES-515</strain>
    </source>
</reference>
<dbReference type="InterPro" id="IPR032774">
    <property type="entry name" value="WG_beta_rep"/>
</dbReference>
<dbReference type="Pfam" id="PF14903">
    <property type="entry name" value="WG_beta_rep"/>
    <property type="match status" value="2"/>
</dbReference>